<dbReference type="PANTHER" id="PTHR12595">
    <property type="entry name" value="POS9-ACTIVATING FACTOR FAP7-RELATED"/>
    <property type="match status" value="1"/>
</dbReference>
<feature type="binding site" evidence="7">
    <location>
        <position position="11"/>
    </location>
    <ligand>
        <name>ATP</name>
        <dbReference type="ChEBI" id="CHEBI:30616"/>
    </ligand>
</feature>
<dbReference type="AlphaFoldDB" id="M9SEZ3"/>
<comment type="similarity">
    <text evidence="7">Belongs to the adenylate kinase family. AK6 subfamily.</text>
</comment>
<dbReference type="GO" id="GO:0005524">
    <property type="term" value="F:ATP binding"/>
    <property type="evidence" value="ECO:0007669"/>
    <property type="project" value="UniProtKB-UniRule"/>
</dbReference>
<feature type="binding site" evidence="7">
    <location>
        <position position="102"/>
    </location>
    <ligand>
        <name>ATP</name>
        <dbReference type="ChEBI" id="CHEBI:30616"/>
    </ligand>
</feature>
<feature type="binding site" evidence="7">
    <location>
        <position position="12"/>
    </location>
    <ligand>
        <name>ATP</name>
        <dbReference type="ChEBI" id="CHEBI:30616"/>
    </ligand>
</feature>
<dbReference type="Proteomes" id="UP000012672">
    <property type="component" value="Chromosome"/>
</dbReference>
<dbReference type="InterPro" id="IPR020618">
    <property type="entry name" value="Adenyl_kinase_AK6"/>
</dbReference>
<comment type="caution">
    <text evidence="7">Lacks conserved residue(s) required for the propagation of feature annotation.</text>
</comment>
<evidence type="ECO:0000313" key="8">
    <source>
        <dbReference type="EMBL" id="AGI84818.1"/>
    </source>
</evidence>
<proteinExistence type="inferred from homology"/>
<evidence type="ECO:0000256" key="2">
    <source>
        <dbReference type="ARBA" id="ARBA00022552"/>
    </source>
</evidence>
<evidence type="ECO:0000313" key="9">
    <source>
        <dbReference type="Proteomes" id="UP000012672"/>
    </source>
</evidence>
<feature type="binding site" evidence="7">
    <location>
        <position position="13"/>
    </location>
    <ligand>
        <name>ATP</name>
        <dbReference type="ChEBI" id="CHEBI:30616"/>
    </ligand>
</feature>
<keyword evidence="1 7" id="KW-0690">Ribosome biogenesis</keyword>
<name>M9SEZ3_METAX</name>
<dbReference type="eggNOG" id="arCOG01038">
    <property type="taxonomic scope" value="Archaea"/>
</dbReference>
<dbReference type="HOGENOM" id="CLU_079096_0_1_2"/>
<dbReference type="GO" id="GO:0004017">
    <property type="term" value="F:AMP kinase activity"/>
    <property type="evidence" value="ECO:0007669"/>
    <property type="project" value="UniProtKB-UniRule"/>
</dbReference>
<dbReference type="EMBL" id="CP004049">
    <property type="protein sequence ID" value="AGI84818.1"/>
    <property type="molecule type" value="Genomic_DNA"/>
</dbReference>
<evidence type="ECO:0000256" key="4">
    <source>
        <dbReference type="ARBA" id="ARBA00022741"/>
    </source>
</evidence>
<gene>
    <name evidence="8" type="ORF">MMALV_00610</name>
</gene>
<evidence type="ECO:0000256" key="5">
    <source>
        <dbReference type="ARBA" id="ARBA00022777"/>
    </source>
</evidence>
<dbReference type="STRING" id="1236689.MMALV_00610"/>
<sequence length="175" mass="19741">MIAITGTPGVGKTSVSAELRSRGYKVVDMNDHLRKHGLLGERDEGRDTYNVDMEALNDSLEEYREEEGFVFLDSHLAHECDCSRILVLRCDPHILAKRLEARGYSPEKVRENVQAEVLDVILCEATDSDIPVNEIDCSRGTASEVADIIERIIKGKADIYRPGNIDWSGEMEEWF</sequence>
<evidence type="ECO:0000256" key="1">
    <source>
        <dbReference type="ARBA" id="ARBA00022517"/>
    </source>
</evidence>
<keyword evidence="6 7" id="KW-0067">ATP-binding</keyword>
<feature type="binding site" evidence="7">
    <location>
        <position position="14"/>
    </location>
    <ligand>
        <name>ATP</name>
        <dbReference type="ChEBI" id="CHEBI:30616"/>
    </ligand>
</feature>
<feature type="region of interest" description="LID" evidence="7">
    <location>
        <begin position="101"/>
        <end position="111"/>
    </location>
</feature>
<dbReference type="KEGG" id="max:MMALV_00610"/>
<comment type="function">
    <text evidence="7">Broad-specificity nucleoside monophosphate (NMP) kinase that catalyzes the reversible transfer of the terminal phosphate group between nucleoside triphosphates and monophosphates. Has also ATPase activity. Involved in the late maturation steps of the 30S ribosomal particles, specifically 16S rRNA maturation. While NMP activity is not required for ribosome maturation, ATPase activity is. Associates transiently with small ribosomal subunit protein uS11. ATP hydrolysis breaks the interaction with uS11. May temporarily remove uS11 from the ribosome to enable a conformational change of the ribosomal RNA that is needed for the final maturation step of the small ribosomal subunit.</text>
</comment>
<keyword evidence="5 7" id="KW-0418">Kinase</keyword>
<comment type="catalytic activity">
    <reaction evidence="7">
        <text>ATP + H2O = ADP + phosphate + H(+)</text>
        <dbReference type="Rhea" id="RHEA:13065"/>
        <dbReference type="ChEBI" id="CHEBI:15377"/>
        <dbReference type="ChEBI" id="CHEBI:15378"/>
        <dbReference type="ChEBI" id="CHEBI:30616"/>
        <dbReference type="ChEBI" id="CHEBI:43474"/>
        <dbReference type="ChEBI" id="CHEBI:456216"/>
    </reaction>
</comment>
<dbReference type="Pfam" id="PF13238">
    <property type="entry name" value="AAA_18"/>
    <property type="match status" value="1"/>
</dbReference>
<feature type="binding site" evidence="7">
    <location>
        <position position="9"/>
    </location>
    <ligand>
        <name>ATP</name>
        <dbReference type="ChEBI" id="CHEBI:30616"/>
    </ligand>
</feature>
<organism evidence="8 9">
    <name type="scientific">Methanomethylophilus alvi (strain Mx1201)</name>
    <dbReference type="NCBI Taxonomy" id="1236689"/>
    <lineage>
        <taxon>Archaea</taxon>
        <taxon>Methanobacteriati</taxon>
        <taxon>Thermoplasmatota</taxon>
        <taxon>Thermoplasmata</taxon>
        <taxon>Methanomassiliicoccales</taxon>
        <taxon>Methanomethylophilaceae</taxon>
        <taxon>Methanomethylophilus</taxon>
    </lineage>
</organism>
<dbReference type="InParanoid" id="M9SEZ3"/>
<dbReference type="FunCoup" id="M9SEZ3">
    <property type="interactions" value="158"/>
</dbReference>
<reference evidence="8 9" key="1">
    <citation type="journal article" date="2012" name="J. Bacteriol.">
        <title>Genome sequence of 'Candidatus Methanomethylophilus alvus' Mx1201, a methanogenic archaeon from the human gut belonging to a seventh order of methanogens.</title>
        <authorList>
            <person name="Borrel G."/>
            <person name="Harris H.M."/>
            <person name="Tottey W."/>
            <person name="Mihajlovski A."/>
            <person name="Parisot N."/>
            <person name="Peyretaillade E."/>
            <person name="Peyret P."/>
            <person name="Gribaldo S."/>
            <person name="O'Toole P.W."/>
            <person name="Brugere J.F."/>
        </authorList>
    </citation>
    <scope>NUCLEOTIDE SEQUENCE [LARGE SCALE GENOMIC DNA]</scope>
    <source>
        <strain evidence="8 9">Mx1201</strain>
    </source>
</reference>
<evidence type="ECO:0000256" key="7">
    <source>
        <dbReference type="HAMAP-Rule" id="MF_00039"/>
    </source>
</evidence>
<keyword evidence="4 7" id="KW-0547">Nucleotide-binding</keyword>
<dbReference type="GO" id="GO:0016887">
    <property type="term" value="F:ATP hydrolysis activity"/>
    <property type="evidence" value="ECO:0007669"/>
    <property type="project" value="InterPro"/>
</dbReference>
<dbReference type="InterPro" id="IPR027417">
    <property type="entry name" value="P-loop_NTPase"/>
</dbReference>
<keyword evidence="2 7" id="KW-0698">rRNA processing</keyword>
<keyword evidence="3 7" id="KW-0808">Transferase</keyword>
<dbReference type="GO" id="GO:0006364">
    <property type="term" value="P:rRNA processing"/>
    <property type="evidence" value="ECO:0007669"/>
    <property type="project" value="UniProtKB-KW"/>
</dbReference>
<dbReference type="PANTHER" id="PTHR12595:SF0">
    <property type="entry name" value="ADENYLATE KINASE ISOENZYME 6"/>
    <property type="match status" value="1"/>
</dbReference>
<evidence type="ECO:0000256" key="6">
    <source>
        <dbReference type="ARBA" id="ARBA00022840"/>
    </source>
</evidence>
<dbReference type="GO" id="GO:0042274">
    <property type="term" value="P:ribosomal small subunit biogenesis"/>
    <property type="evidence" value="ECO:0007669"/>
    <property type="project" value="UniProtKB-UniRule"/>
</dbReference>
<keyword evidence="9" id="KW-1185">Reference proteome</keyword>
<accession>M9SEZ3</accession>
<dbReference type="SUPFAM" id="SSF52540">
    <property type="entry name" value="P-loop containing nucleoside triphosphate hydrolases"/>
    <property type="match status" value="1"/>
</dbReference>
<protein>
    <recommendedName>
        <fullName evidence="7">Putative adenylate kinase</fullName>
        <shortName evidence="7">AK</shortName>
        <ecNumber evidence="7">2.7.4.3</ecNumber>
    </recommendedName>
    <alternativeName>
        <fullName evidence="7">ATP-AMP transphosphorylase</fullName>
    </alternativeName>
</protein>
<dbReference type="Gene3D" id="3.40.50.300">
    <property type="entry name" value="P-loop containing nucleotide triphosphate hydrolases"/>
    <property type="match status" value="1"/>
</dbReference>
<evidence type="ECO:0000256" key="3">
    <source>
        <dbReference type="ARBA" id="ARBA00022679"/>
    </source>
</evidence>
<comment type="catalytic activity">
    <reaction evidence="7">
        <text>AMP + ATP = 2 ADP</text>
        <dbReference type="Rhea" id="RHEA:12973"/>
        <dbReference type="ChEBI" id="CHEBI:30616"/>
        <dbReference type="ChEBI" id="CHEBI:456215"/>
        <dbReference type="ChEBI" id="CHEBI:456216"/>
        <dbReference type="EC" id="2.7.4.3"/>
    </reaction>
</comment>
<dbReference type="HAMAP" id="MF_00039">
    <property type="entry name" value="Adenylate_kinase_AK6"/>
    <property type="match status" value="1"/>
</dbReference>
<comment type="subunit">
    <text evidence="7">Interacts with uS11. Not a structural component of 40S pre-ribosomes, but transiently interacts with them by binding to uS11.</text>
</comment>
<dbReference type="EC" id="2.7.4.3" evidence="7"/>